<keyword evidence="9" id="KW-1185">Reference proteome</keyword>
<feature type="domain" description="Major facilitator superfamily (MFS) profile" evidence="6">
    <location>
        <begin position="13"/>
        <end position="400"/>
    </location>
</feature>
<proteinExistence type="predicted"/>
<dbReference type="InterPro" id="IPR052952">
    <property type="entry name" value="MFS-Transporter"/>
</dbReference>
<dbReference type="RefSeq" id="WP_236981767.1">
    <property type="nucleotide sequence ID" value="NZ_BRXE01000005.1"/>
</dbReference>
<evidence type="ECO:0000256" key="3">
    <source>
        <dbReference type="ARBA" id="ARBA00022989"/>
    </source>
</evidence>
<dbReference type="InterPro" id="IPR011701">
    <property type="entry name" value="MFS"/>
</dbReference>
<accession>A0A9P3QA96</accession>
<dbReference type="SUPFAM" id="SSF103473">
    <property type="entry name" value="MFS general substrate transporter"/>
    <property type="match status" value="1"/>
</dbReference>
<feature type="transmembrane region" description="Helical" evidence="5">
    <location>
        <begin position="217"/>
        <end position="238"/>
    </location>
</feature>
<reference evidence="8" key="1">
    <citation type="submission" date="2022-08" db="EMBL/GenBank/DDBJ databases">
        <title>Mycobacterium kiyosense sp. nov., scotochromogenic slow-glowing species isolated from respiratory specimens.</title>
        <authorList>
            <person name="Fukano H."/>
            <person name="Kazumi Y."/>
            <person name="Sakagami N."/>
            <person name="Ato M."/>
            <person name="Mitarai S."/>
            <person name="Hoshino Y."/>
        </authorList>
    </citation>
    <scope>NUCLEOTIDE SEQUENCE</scope>
    <source>
        <strain evidence="8">1413</strain>
        <strain evidence="7">SRL2020-028</strain>
    </source>
</reference>
<feature type="transmembrane region" description="Helical" evidence="5">
    <location>
        <begin position="12"/>
        <end position="31"/>
    </location>
</feature>
<evidence type="ECO:0000313" key="9">
    <source>
        <dbReference type="Proteomes" id="UP001064782"/>
    </source>
</evidence>
<keyword evidence="3 5" id="KW-1133">Transmembrane helix</keyword>
<evidence type="ECO:0000313" key="8">
    <source>
        <dbReference type="EMBL" id="GLD32487.1"/>
    </source>
</evidence>
<keyword evidence="2 5" id="KW-0812">Transmembrane</keyword>
<feature type="transmembrane region" description="Helical" evidence="5">
    <location>
        <begin position="280"/>
        <end position="299"/>
    </location>
</feature>
<dbReference type="PROSITE" id="PS50850">
    <property type="entry name" value="MFS"/>
    <property type="match status" value="1"/>
</dbReference>
<dbReference type="Proteomes" id="UP001165663">
    <property type="component" value="Unassembled WGS sequence"/>
</dbReference>
<dbReference type="InterPro" id="IPR036259">
    <property type="entry name" value="MFS_trans_sf"/>
</dbReference>
<evidence type="ECO:0000313" key="7">
    <source>
        <dbReference type="EMBL" id="GLB81726.1"/>
    </source>
</evidence>
<feature type="transmembrane region" description="Helical" evidence="5">
    <location>
        <begin position="250"/>
        <end position="268"/>
    </location>
</feature>
<keyword evidence="4 5" id="KW-0472">Membrane</keyword>
<feature type="transmembrane region" description="Helical" evidence="5">
    <location>
        <begin position="51"/>
        <end position="75"/>
    </location>
</feature>
<evidence type="ECO:0000256" key="4">
    <source>
        <dbReference type="ARBA" id="ARBA00023136"/>
    </source>
</evidence>
<feature type="transmembrane region" description="Helical" evidence="5">
    <location>
        <begin position="87"/>
        <end position="110"/>
    </location>
</feature>
<protein>
    <submittedName>
        <fullName evidence="8">MFS-type transporter</fullName>
    </submittedName>
</protein>
<dbReference type="GeneID" id="83630827"/>
<dbReference type="InterPro" id="IPR020846">
    <property type="entry name" value="MFS_dom"/>
</dbReference>
<evidence type="ECO:0000256" key="2">
    <source>
        <dbReference type="ARBA" id="ARBA00022692"/>
    </source>
</evidence>
<dbReference type="Pfam" id="PF07690">
    <property type="entry name" value="MFS_1"/>
    <property type="match status" value="1"/>
</dbReference>
<comment type="subcellular location">
    <subcellularLocation>
        <location evidence="1">Cell membrane</location>
        <topology evidence="1">Multi-pass membrane protein</topology>
    </subcellularLocation>
</comment>
<dbReference type="EMBL" id="BRXE01000005">
    <property type="protein sequence ID" value="GLB81726.1"/>
    <property type="molecule type" value="Genomic_DNA"/>
</dbReference>
<dbReference type="Proteomes" id="UP001064782">
    <property type="component" value="Unassembled WGS sequence"/>
</dbReference>
<comment type="caution">
    <text evidence="8">The sequence shown here is derived from an EMBL/GenBank/DDBJ whole genome shotgun (WGS) entry which is preliminary data.</text>
</comment>
<dbReference type="GO" id="GO:0005886">
    <property type="term" value="C:plasma membrane"/>
    <property type="evidence" value="ECO:0007669"/>
    <property type="project" value="UniProtKB-SubCell"/>
</dbReference>
<dbReference type="GO" id="GO:0022857">
    <property type="term" value="F:transmembrane transporter activity"/>
    <property type="evidence" value="ECO:0007669"/>
    <property type="project" value="InterPro"/>
</dbReference>
<gene>
    <name evidence="8" type="ORF">Mkiyose1413_43700</name>
    <name evidence="7" type="ORF">SRL2020028_09820</name>
</gene>
<dbReference type="EMBL" id="BRZI01000045">
    <property type="protein sequence ID" value="GLD32487.1"/>
    <property type="molecule type" value="Genomic_DNA"/>
</dbReference>
<name>A0A9P3QA96_9MYCO</name>
<feature type="transmembrane region" description="Helical" evidence="5">
    <location>
        <begin position="358"/>
        <end position="382"/>
    </location>
</feature>
<feature type="transmembrane region" description="Helical" evidence="5">
    <location>
        <begin position="305"/>
        <end position="323"/>
    </location>
</feature>
<sequence>MSSDAIGATTRWSMVAVALVLTASAFSFIYATPFLIPALESSRATPLSQSGLLAAMPSLGMVVTLITWGYVADLVGERIVLTIGSSLTAAAAYAASTVHSLVAMGVFLFLGGMAAASCNPACGRLVAGWFPPQQRGLAMSIRQTAQPLGIAMDALVIPDLAEHGSPNGGLLFPALACAVSAVVAAVVAHDPPHKPRAQAHPDELASPYRGSSVLWRIHALSALMVMPQSMTVTFMLIWLRADQGWSRQSAGILVAVTALLGALSRMAAGRWSDRIGSRMRPIRLIALATSVSMMLLAFTNEHHPVAVLLMVAVSVITVMDNGLEATAITEYAGQFWSGRALGVQNTGQRLMTLAGPPLFGAVIGAFGYPVAFALCAIFPLAAAPVVPTGLEVPGFVDRRSTGWLAENEVNTRE</sequence>
<dbReference type="PANTHER" id="PTHR23527:SF1">
    <property type="entry name" value="BLL3282 PROTEIN"/>
    <property type="match status" value="1"/>
</dbReference>
<evidence type="ECO:0000259" key="6">
    <source>
        <dbReference type="PROSITE" id="PS50850"/>
    </source>
</evidence>
<dbReference type="AlphaFoldDB" id="A0A9P3QA96"/>
<dbReference type="PANTHER" id="PTHR23527">
    <property type="entry name" value="BLL3282 PROTEIN"/>
    <property type="match status" value="1"/>
</dbReference>
<dbReference type="Gene3D" id="1.20.1250.20">
    <property type="entry name" value="MFS general substrate transporter like domains"/>
    <property type="match status" value="2"/>
</dbReference>
<evidence type="ECO:0000256" key="5">
    <source>
        <dbReference type="SAM" id="Phobius"/>
    </source>
</evidence>
<organism evidence="8 9">
    <name type="scientific">Mycobacterium kiyosense</name>
    <dbReference type="NCBI Taxonomy" id="2871094"/>
    <lineage>
        <taxon>Bacteria</taxon>
        <taxon>Bacillati</taxon>
        <taxon>Actinomycetota</taxon>
        <taxon>Actinomycetes</taxon>
        <taxon>Mycobacteriales</taxon>
        <taxon>Mycobacteriaceae</taxon>
        <taxon>Mycobacterium</taxon>
    </lineage>
</organism>
<evidence type="ECO:0000256" key="1">
    <source>
        <dbReference type="ARBA" id="ARBA00004651"/>
    </source>
</evidence>